<feature type="coiled-coil region" evidence="3">
    <location>
        <begin position="138"/>
        <end position="165"/>
    </location>
</feature>
<dbReference type="FunFam" id="1.20.272.10:FF:000005">
    <property type="entry name" value="Replication factor C subunit 1"/>
    <property type="match status" value="1"/>
</dbReference>
<dbReference type="Gene3D" id="1.20.272.10">
    <property type="match status" value="1"/>
</dbReference>
<dbReference type="Pfam" id="PF25361">
    <property type="entry name" value="AAA_lid_RFC1"/>
    <property type="match status" value="1"/>
</dbReference>
<gene>
    <name evidence="6" type="ORF">V9T40_003838</name>
</gene>
<dbReference type="Pfam" id="PF08519">
    <property type="entry name" value="RFC1"/>
    <property type="match status" value="1"/>
</dbReference>
<dbReference type="InterPro" id="IPR003593">
    <property type="entry name" value="AAA+_ATPase"/>
</dbReference>
<feature type="region of interest" description="Disordered" evidence="4">
    <location>
        <begin position="876"/>
        <end position="935"/>
    </location>
</feature>
<dbReference type="GO" id="GO:0005524">
    <property type="term" value="F:ATP binding"/>
    <property type="evidence" value="ECO:0007669"/>
    <property type="project" value="InterPro"/>
</dbReference>
<dbReference type="InterPro" id="IPR027417">
    <property type="entry name" value="P-loop_NTPase"/>
</dbReference>
<dbReference type="EMBL" id="JBBCAQ010000006">
    <property type="protein sequence ID" value="KAK7603839.1"/>
    <property type="molecule type" value="Genomic_DNA"/>
</dbReference>
<feature type="compositionally biased region" description="Basic and acidic residues" evidence="4">
    <location>
        <begin position="261"/>
        <end position="279"/>
    </location>
</feature>
<feature type="compositionally biased region" description="Basic and acidic residues" evidence="4">
    <location>
        <begin position="69"/>
        <end position="79"/>
    </location>
</feature>
<keyword evidence="2" id="KW-0235">DNA replication</keyword>
<feature type="compositionally biased region" description="Low complexity" evidence="4">
    <location>
        <begin position="913"/>
        <end position="929"/>
    </location>
</feature>
<dbReference type="InterPro" id="IPR013725">
    <property type="entry name" value="DNA_replication_fac_RFC1_C"/>
</dbReference>
<feature type="compositionally biased region" description="Basic residues" evidence="4">
    <location>
        <begin position="97"/>
        <end position="110"/>
    </location>
</feature>
<evidence type="ECO:0000256" key="2">
    <source>
        <dbReference type="ARBA" id="ARBA00022705"/>
    </source>
</evidence>
<dbReference type="PANTHER" id="PTHR23389">
    <property type="entry name" value="CHROMOSOME TRANSMISSION FIDELITY FACTOR 18"/>
    <property type="match status" value="1"/>
</dbReference>
<organism evidence="6 7">
    <name type="scientific">Parthenolecanium corni</name>
    <dbReference type="NCBI Taxonomy" id="536013"/>
    <lineage>
        <taxon>Eukaryota</taxon>
        <taxon>Metazoa</taxon>
        <taxon>Ecdysozoa</taxon>
        <taxon>Arthropoda</taxon>
        <taxon>Hexapoda</taxon>
        <taxon>Insecta</taxon>
        <taxon>Pterygota</taxon>
        <taxon>Neoptera</taxon>
        <taxon>Paraneoptera</taxon>
        <taxon>Hemiptera</taxon>
        <taxon>Sternorrhyncha</taxon>
        <taxon>Coccoidea</taxon>
        <taxon>Coccidae</taxon>
        <taxon>Parthenolecanium</taxon>
    </lineage>
</organism>
<reference evidence="6 7" key="1">
    <citation type="submission" date="2024-03" db="EMBL/GenBank/DDBJ databases">
        <title>Adaptation during the transition from Ophiocordyceps entomopathogen to insect associate is accompanied by gene loss and intensified selection.</title>
        <authorList>
            <person name="Ward C.M."/>
            <person name="Onetto C.A."/>
            <person name="Borneman A.R."/>
        </authorList>
    </citation>
    <scope>NUCLEOTIDE SEQUENCE [LARGE SCALE GENOMIC DNA]</scope>
    <source>
        <strain evidence="6">AWRI1</strain>
        <tissue evidence="6">Single Adult Female</tissue>
    </source>
</reference>
<evidence type="ECO:0000256" key="4">
    <source>
        <dbReference type="SAM" id="MobiDB-lite"/>
    </source>
</evidence>
<dbReference type="Pfam" id="PF00004">
    <property type="entry name" value="AAA"/>
    <property type="match status" value="1"/>
</dbReference>
<comment type="similarity">
    <text evidence="1">Belongs to the activator 1 large subunit family.</text>
</comment>
<feature type="region of interest" description="Disordered" evidence="4">
    <location>
        <begin position="36"/>
        <end position="112"/>
    </location>
</feature>
<dbReference type="InterPro" id="IPR008921">
    <property type="entry name" value="DNA_pol3_clamp-load_cplx_C"/>
</dbReference>
<feature type="region of interest" description="Disordered" evidence="4">
    <location>
        <begin position="322"/>
        <end position="370"/>
    </location>
</feature>
<dbReference type="CDD" id="cd00009">
    <property type="entry name" value="AAA"/>
    <property type="match status" value="1"/>
</dbReference>
<feature type="compositionally biased region" description="Low complexity" evidence="4">
    <location>
        <begin position="359"/>
        <end position="370"/>
    </location>
</feature>
<dbReference type="GO" id="GO:0016887">
    <property type="term" value="F:ATP hydrolysis activity"/>
    <property type="evidence" value="ECO:0007669"/>
    <property type="project" value="InterPro"/>
</dbReference>
<evidence type="ECO:0000259" key="5">
    <source>
        <dbReference type="SMART" id="SM00382"/>
    </source>
</evidence>
<name>A0AAN9U1J2_9HEMI</name>
<accession>A0AAN9U1J2</accession>
<proteinExistence type="inferred from homology"/>
<protein>
    <recommendedName>
        <fullName evidence="5">AAA+ ATPase domain-containing protein</fullName>
    </recommendedName>
</protein>
<dbReference type="GO" id="GO:0005663">
    <property type="term" value="C:DNA replication factor C complex"/>
    <property type="evidence" value="ECO:0007669"/>
    <property type="project" value="InterPro"/>
</dbReference>
<dbReference type="Gene3D" id="1.10.8.60">
    <property type="match status" value="1"/>
</dbReference>
<keyword evidence="3" id="KW-0175">Coiled coil</keyword>
<dbReference type="SUPFAM" id="SSF48019">
    <property type="entry name" value="post-AAA+ oligomerization domain-like"/>
    <property type="match status" value="1"/>
</dbReference>
<dbReference type="Proteomes" id="UP001367676">
    <property type="component" value="Unassembled WGS sequence"/>
</dbReference>
<evidence type="ECO:0000313" key="7">
    <source>
        <dbReference type="Proteomes" id="UP001367676"/>
    </source>
</evidence>
<feature type="compositionally biased region" description="Acidic residues" evidence="4">
    <location>
        <begin position="876"/>
        <end position="894"/>
    </location>
</feature>
<feature type="domain" description="AAA+ ATPase" evidence="5">
    <location>
        <begin position="433"/>
        <end position="570"/>
    </location>
</feature>
<dbReference type="InterPro" id="IPR003959">
    <property type="entry name" value="ATPase_AAA_core"/>
</dbReference>
<dbReference type="GO" id="GO:0003677">
    <property type="term" value="F:DNA binding"/>
    <property type="evidence" value="ECO:0007669"/>
    <property type="project" value="InterPro"/>
</dbReference>
<dbReference type="SMART" id="SM00382">
    <property type="entry name" value="AAA"/>
    <property type="match status" value="1"/>
</dbReference>
<feature type="region of interest" description="Disordered" evidence="4">
    <location>
        <begin position="239"/>
        <end position="303"/>
    </location>
</feature>
<evidence type="ECO:0000256" key="3">
    <source>
        <dbReference type="SAM" id="Coils"/>
    </source>
</evidence>
<comment type="caution">
    <text evidence="6">The sequence shown here is derived from an EMBL/GenBank/DDBJ whole genome shotgun (WGS) entry which is preliminary data.</text>
</comment>
<feature type="compositionally biased region" description="Low complexity" evidence="4">
    <location>
        <begin position="239"/>
        <end position="254"/>
    </location>
</feature>
<dbReference type="PANTHER" id="PTHR23389:SF6">
    <property type="entry name" value="REPLICATION FACTOR C SUBUNIT 1"/>
    <property type="match status" value="1"/>
</dbReference>
<feature type="region of interest" description="Disordered" evidence="4">
    <location>
        <begin position="184"/>
        <end position="206"/>
    </location>
</feature>
<feature type="compositionally biased region" description="Low complexity" evidence="4">
    <location>
        <begin position="36"/>
        <end position="56"/>
    </location>
</feature>
<keyword evidence="7" id="KW-1185">Reference proteome</keyword>
<dbReference type="AlphaFoldDB" id="A0AAN9U1J2"/>
<dbReference type="GO" id="GO:0005634">
    <property type="term" value="C:nucleus"/>
    <property type="evidence" value="ECO:0007669"/>
    <property type="project" value="TreeGrafter"/>
</dbReference>
<feature type="compositionally biased region" description="Polar residues" evidence="4">
    <location>
        <begin position="84"/>
        <end position="93"/>
    </location>
</feature>
<evidence type="ECO:0000313" key="6">
    <source>
        <dbReference type="EMBL" id="KAK7603839.1"/>
    </source>
</evidence>
<evidence type="ECO:0000256" key="1">
    <source>
        <dbReference type="ARBA" id="ARBA00006116"/>
    </source>
</evidence>
<dbReference type="GO" id="GO:0003689">
    <property type="term" value="F:DNA clamp loader activity"/>
    <property type="evidence" value="ECO:0007669"/>
    <property type="project" value="InterPro"/>
</dbReference>
<dbReference type="Gene3D" id="3.40.50.300">
    <property type="entry name" value="P-loop containing nucleotide triphosphate hydrolases"/>
    <property type="match status" value="1"/>
</dbReference>
<sequence>MSVLTVVQMCTCSSVKLRRCEVCTVNCADIRKWLTKKPTSTTPNSSVKQSSSSAKKNTSRIIDSDSDEEIHARKSDKNKRSMRMQISDSSTEEVSPVKRKPSPVKSKLKPQNKLENLKYTSKFFKEKSATDVFGDEPVKRSDKKLKELKEKLKTFKSDKKDQILDDDADFETALNSTNDIFGDKRVKRSDKKLRESKEKSKTYKPVKKDLTLDDDADFEAALLQLDEIGENWADLSEISENKLSSSSNTNLAKSPKQKQSIPEKEKIVRSSKADKDPKKILTLPDSLSSGYGSAELDDSSSEMNASVVTSKLKVCGVSNEAKKEAIKAGSKRPSVPAANKNEEKPAQKSVSADKPVKQVSSDVPLPSSSSEDFSLWVEKYKPQSSKKIIGQQGEKSNVNKLIHWLKNWYKNNAGSKKASFVPGGWNKDPTGACFKAALLSGPPGVGKTTTVSLVCKELGFDLVEFNASDTRSKKLLQEEVSELLKCTSLSPFFTRQNSESTAVTKKHVLVMDEVDGMAGNEDRGGIQELIQLIKFTKVPVICMCNDRNHPKIRSLVNYCFDLRFSRPRVEQIKGYMMSVCYKEKLRIHSDALVDIITSANNDVRLVLNHLSMLAADNSQNLEAAKKYVKLSAWDVLRKVFSKDDHKKMSIHDKCDLFFFDYGIAPLFVQENYLSIKPLNVEAQSKKSKMELYARAAKCIGLGDLIDQRIRKNSSWSLLPTQAIFASYAPGEILEGYCSAQINFPSWLGKNSKKGRIDRLLQEVQIHTRLKISGSKESVNLDYASHLKNRILSPLVERGTEGVKEALDMLHEYDLLKEDLDSLQEICQWPNSVNTMANLETKVKSAFTRAYNKNPPVRPYSLTAPIKKAAAVESLPYEEVEGDEENEKSDNDDADAMIVMKKRPAAKKSDDIPASTSKAKAKTNTSTSQSKRSRKK</sequence>
<dbReference type="FunFam" id="3.40.50.300:FF:000395">
    <property type="entry name" value="Replication factor C subunit 1"/>
    <property type="match status" value="1"/>
</dbReference>
<dbReference type="SUPFAM" id="SSF52540">
    <property type="entry name" value="P-loop containing nucleoside triphosphate hydrolases"/>
    <property type="match status" value="1"/>
</dbReference>
<dbReference type="GO" id="GO:0006260">
    <property type="term" value="P:DNA replication"/>
    <property type="evidence" value="ECO:0007669"/>
    <property type="project" value="UniProtKB-KW"/>
</dbReference>
<feature type="compositionally biased region" description="Basic and acidic residues" evidence="4">
    <location>
        <begin position="192"/>
        <end position="206"/>
    </location>
</feature>